<feature type="region of interest" description="Disordered" evidence="1">
    <location>
        <begin position="1"/>
        <end position="69"/>
    </location>
</feature>
<organism evidence="2">
    <name type="scientific">uncultured Caudovirales phage</name>
    <dbReference type="NCBI Taxonomy" id="2100421"/>
    <lineage>
        <taxon>Viruses</taxon>
        <taxon>Duplodnaviria</taxon>
        <taxon>Heunggongvirae</taxon>
        <taxon>Uroviricota</taxon>
        <taxon>Caudoviricetes</taxon>
        <taxon>Peduoviridae</taxon>
        <taxon>Maltschvirus</taxon>
        <taxon>Maltschvirus maltsch</taxon>
    </lineage>
</organism>
<evidence type="ECO:0000256" key="1">
    <source>
        <dbReference type="SAM" id="MobiDB-lite"/>
    </source>
</evidence>
<sequence length="69" mass="7121">MCMPSAPPKQAAPPPPPPPPTQNALMIEPASGTSPDAAINRRRRGRESLRIDVQSVPSASGNGLNIPVG</sequence>
<accession>A0A6J5LZH0</accession>
<name>A0A6J5LZH0_9CAUD</name>
<dbReference type="EMBL" id="LR796356">
    <property type="protein sequence ID" value="CAB4139431.1"/>
    <property type="molecule type" value="Genomic_DNA"/>
</dbReference>
<feature type="compositionally biased region" description="Pro residues" evidence="1">
    <location>
        <begin position="1"/>
        <end position="21"/>
    </location>
</feature>
<protein>
    <submittedName>
        <fullName evidence="2">Uncharacterized protein</fullName>
    </submittedName>
</protein>
<reference evidence="2" key="1">
    <citation type="submission" date="2020-04" db="EMBL/GenBank/DDBJ databases">
        <authorList>
            <person name="Chiriac C."/>
            <person name="Salcher M."/>
            <person name="Ghai R."/>
            <person name="Kavagutti S V."/>
        </authorList>
    </citation>
    <scope>NUCLEOTIDE SEQUENCE</scope>
</reference>
<evidence type="ECO:0000313" key="2">
    <source>
        <dbReference type="EMBL" id="CAB4139431.1"/>
    </source>
</evidence>
<gene>
    <name evidence="2" type="ORF">UFOVP347_24</name>
</gene>
<proteinExistence type="predicted"/>